<name>A0A0F9BB34_9ZZZZ</name>
<dbReference type="EMBL" id="LAZR01053033">
    <property type="protein sequence ID" value="KKK81641.1"/>
    <property type="molecule type" value="Genomic_DNA"/>
</dbReference>
<evidence type="ECO:0000313" key="1">
    <source>
        <dbReference type="EMBL" id="KKK81641.1"/>
    </source>
</evidence>
<proteinExistence type="predicted"/>
<reference evidence="1" key="1">
    <citation type="journal article" date="2015" name="Nature">
        <title>Complex archaea that bridge the gap between prokaryotes and eukaryotes.</title>
        <authorList>
            <person name="Spang A."/>
            <person name="Saw J.H."/>
            <person name="Jorgensen S.L."/>
            <person name="Zaremba-Niedzwiedzka K."/>
            <person name="Martijn J."/>
            <person name="Lind A.E."/>
            <person name="van Eijk R."/>
            <person name="Schleper C."/>
            <person name="Guy L."/>
            <person name="Ettema T.J."/>
        </authorList>
    </citation>
    <scope>NUCLEOTIDE SEQUENCE</scope>
</reference>
<organism evidence="1">
    <name type="scientific">marine sediment metagenome</name>
    <dbReference type="NCBI Taxonomy" id="412755"/>
    <lineage>
        <taxon>unclassified sequences</taxon>
        <taxon>metagenomes</taxon>
        <taxon>ecological metagenomes</taxon>
    </lineage>
</organism>
<protein>
    <submittedName>
        <fullName evidence="1">Uncharacterized protein</fullName>
    </submittedName>
</protein>
<dbReference type="AlphaFoldDB" id="A0A0F9BB34"/>
<sequence>RRAVLEAACAELGIKFVDQDSTAREEQS</sequence>
<accession>A0A0F9BB34</accession>
<comment type="caution">
    <text evidence="1">The sequence shown here is derived from an EMBL/GenBank/DDBJ whole genome shotgun (WGS) entry which is preliminary data.</text>
</comment>
<feature type="non-terminal residue" evidence="1">
    <location>
        <position position="1"/>
    </location>
</feature>
<gene>
    <name evidence="1" type="ORF">LCGC14_2811440</name>
</gene>